<feature type="compositionally biased region" description="Polar residues" evidence="2">
    <location>
        <begin position="489"/>
        <end position="502"/>
    </location>
</feature>
<evidence type="ECO:0000313" key="5">
    <source>
        <dbReference type="Proteomes" id="UP000515308"/>
    </source>
</evidence>
<feature type="region of interest" description="Disordered" evidence="2">
    <location>
        <begin position="489"/>
        <end position="598"/>
    </location>
</feature>
<gene>
    <name evidence="4" type="ORF">PVLDE_1406930</name>
</gene>
<sequence>MEDKELCEKFIAADKIINGGYYDTMTMEDKTKYPEFNKYCSNSKCETNMQLNGLSEDLFNQLGTEIKDEYYEYFMMWLSDKLFKIAKEDDKSQNNDITLNEAYDKYLKNNIQNGNYWSLLDIKEGLKEANLKYMKQFYKLLNNICEAIVYYKRNDDDIEKFIINSTECYNQYSSLYNSVLKCNSYLHLLDNLKKTYEDFKNSVHEEIKNNYQHLAGRLQTLTIENTDSYFVGKFKAFDFSDENCKLETKKTGELSHQNRSEDSKSKPKDSGSNKGDGDKVLGGGISQPGSSDSQTKDSRNPVPASSGTSTTTSKDPQNGVSNPQNPNSKQEVPGGTGDGGSGGNGLGGGGSDGSGSGIRDGSEGPGGGKDSGANGGSKTLGDQVPTHPSGEPNGYLLSNWGMNFNLTSYMPNFSGMYQSSNDILTSATNQVSNAYNSAMTIAQNTYDKTVNIAKNTYDTVVSTVKDTYTRSTNYISDAVNSITNQFNPFGTSQLGDNQSGSNSLGGGTDTSNHSQKNTKQPVNPPPPPLPSSPSPSSPQTPPDPQALSDPPSQKPLDPQTSSTQIHNCPVQQIAPTDGNRASQTPVSGQGALSISGSNSLNTKKENVISVANVKVKETSSIWCIGSNNKCDIMGISIIVISISIILTIIYKYLSLGYTRKSKRKKSMKKVINSIGGKRPIQIIIKSYDRNKDLKPVINSVGRKKDPLLNIYKLMQADPVPFINVFFLLTFFVYKRQLNYLEL</sequence>
<dbReference type="InterPro" id="IPR006477">
    <property type="entry name" value="Yir_bir_cir"/>
</dbReference>
<keyword evidence="3" id="KW-1133">Transmembrane helix</keyword>
<feature type="coiled-coil region" evidence="1">
    <location>
        <begin position="189"/>
        <end position="224"/>
    </location>
</feature>
<evidence type="ECO:0000256" key="3">
    <source>
        <dbReference type="SAM" id="Phobius"/>
    </source>
</evidence>
<feature type="transmembrane region" description="Helical" evidence="3">
    <location>
        <begin position="632"/>
        <end position="653"/>
    </location>
</feature>
<evidence type="ECO:0000256" key="1">
    <source>
        <dbReference type="SAM" id="Coils"/>
    </source>
</evidence>
<feature type="compositionally biased region" description="Polar residues" evidence="2">
    <location>
        <begin position="509"/>
        <end position="520"/>
    </location>
</feature>
<protein>
    <submittedName>
        <fullName evidence="4">PIR protein CIR protein</fullName>
    </submittedName>
</protein>
<keyword evidence="3" id="KW-0812">Transmembrane</keyword>
<dbReference type="AlphaFoldDB" id="A0A6V7T3H9"/>
<feature type="compositionally biased region" description="Polar residues" evidence="2">
    <location>
        <begin position="558"/>
        <end position="598"/>
    </location>
</feature>
<accession>A0A6V7T3H9</accession>
<keyword evidence="3" id="KW-0472">Membrane</keyword>
<dbReference type="Proteomes" id="UP000515308">
    <property type="component" value="Chromosome PVLDE_14"/>
</dbReference>
<feature type="region of interest" description="Disordered" evidence="2">
    <location>
        <begin position="250"/>
        <end position="392"/>
    </location>
</feature>
<dbReference type="VEuPathDB" id="PlasmoDB:PVLDE_1406930"/>
<dbReference type="Pfam" id="PF06022">
    <property type="entry name" value="Cir_Bir_Yir"/>
    <property type="match status" value="1"/>
</dbReference>
<proteinExistence type="predicted"/>
<keyword evidence="1" id="KW-0175">Coiled coil</keyword>
<name>A0A6V7T3H9_PLAVN</name>
<feature type="compositionally biased region" description="Pro residues" evidence="2">
    <location>
        <begin position="522"/>
        <end position="544"/>
    </location>
</feature>
<organism evidence="4 5">
    <name type="scientific">Plasmodium vinckei lentum</name>
    <dbReference type="NCBI Taxonomy" id="138297"/>
    <lineage>
        <taxon>Eukaryota</taxon>
        <taxon>Sar</taxon>
        <taxon>Alveolata</taxon>
        <taxon>Apicomplexa</taxon>
        <taxon>Aconoidasida</taxon>
        <taxon>Haemosporida</taxon>
        <taxon>Plasmodiidae</taxon>
        <taxon>Plasmodium</taxon>
        <taxon>Plasmodium (Vinckeia)</taxon>
    </lineage>
</organism>
<reference evidence="4 5" key="1">
    <citation type="submission" date="2020-08" db="EMBL/GenBank/DDBJ databases">
        <authorList>
            <person name="Ramaprasad A."/>
        </authorList>
    </citation>
    <scope>NUCLEOTIDE SEQUENCE [LARGE SCALE GENOMIC DNA]</scope>
</reference>
<feature type="compositionally biased region" description="Basic and acidic residues" evidence="2">
    <location>
        <begin position="250"/>
        <end position="279"/>
    </location>
</feature>
<feature type="compositionally biased region" description="Gly residues" evidence="2">
    <location>
        <begin position="334"/>
        <end position="375"/>
    </location>
</feature>
<feature type="compositionally biased region" description="Polar residues" evidence="2">
    <location>
        <begin position="303"/>
        <end position="330"/>
    </location>
</feature>
<dbReference type="EMBL" id="LR865376">
    <property type="protein sequence ID" value="CAD2106310.1"/>
    <property type="molecule type" value="Genomic_DNA"/>
</dbReference>
<evidence type="ECO:0000313" key="4">
    <source>
        <dbReference type="EMBL" id="CAD2106310.1"/>
    </source>
</evidence>
<evidence type="ECO:0000256" key="2">
    <source>
        <dbReference type="SAM" id="MobiDB-lite"/>
    </source>
</evidence>